<reference evidence="2 3" key="1">
    <citation type="submission" date="2016-10" db="EMBL/GenBank/DDBJ databases">
        <authorList>
            <person name="de Groot N.N."/>
        </authorList>
    </citation>
    <scope>NUCLEOTIDE SEQUENCE [LARGE SCALE GENOMIC DNA]</scope>
    <source>
        <strain evidence="2 3">DSM 44778</strain>
    </source>
</reference>
<keyword evidence="1" id="KW-1133">Transmembrane helix</keyword>
<accession>A0A1I3UZW2</accession>
<feature type="transmembrane region" description="Helical" evidence="1">
    <location>
        <begin position="12"/>
        <end position="34"/>
    </location>
</feature>
<evidence type="ECO:0000313" key="2">
    <source>
        <dbReference type="EMBL" id="SFJ87427.1"/>
    </source>
</evidence>
<sequence>MKLTKNLILKSYLYIIFLPCVFLAVLACFGYSLIDPFINLIIFDIFILTTFFVIVYPWLKKRFNQIIFSIVVVLFIILLFILAFVNFVIAMDIGYDKAFYFTSPNGEYTVFVTVVKHANGFDDDGGSIVNIYPVKFYFFKDFYNKKDEVISFYNGLYKPEVKWINEDILEINFHPGEPELDSIRFNFEP</sequence>
<protein>
    <submittedName>
        <fullName evidence="2">Uncharacterized protein</fullName>
    </submittedName>
</protein>
<dbReference type="AlphaFoldDB" id="A0A1I3UZW2"/>
<dbReference type="PROSITE" id="PS51257">
    <property type="entry name" value="PROKAR_LIPOPROTEIN"/>
    <property type="match status" value="1"/>
</dbReference>
<keyword evidence="1" id="KW-0472">Membrane</keyword>
<evidence type="ECO:0000313" key="3">
    <source>
        <dbReference type="Proteomes" id="UP000199545"/>
    </source>
</evidence>
<proteinExistence type="predicted"/>
<feature type="transmembrane region" description="Helical" evidence="1">
    <location>
        <begin position="66"/>
        <end position="89"/>
    </location>
</feature>
<dbReference type="RefSeq" id="WP_093231645.1">
    <property type="nucleotide sequence ID" value="NZ_FORR01000029.1"/>
</dbReference>
<keyword evidence="1" id="KW-0812">Transmembrane</keyword>
<gene>
    <name evidence="2" type="ORF">SAMN05421852_12913</name>
</gene>
<evidence type="ECO:0000256" key="1">
    <source>
        <dbReference type="SAM" id="Phobius"/>
    </source>
</evidence>
<organism evidence="2 3">
    <name type="scientific">Thermoflavimicrobium dichotomicum</name>
    <dbReference type="NCBI Taxonomy" id="46223"/>
    <lineage>
        <taxon>Bacteria</taxon>
        <taxon>Bacillati</taxon>
        <taxon>Bacillota</taxon>
        <taxon>Bacilli</taxon>
        <taxon>Bacillales</taxon>
        <taxon>Thermoactinomycetaceae</taxon>
        <taxon>Thermoflavimicrobium</taxon>
    </lineage>
</organism>
<name>A0A1I3UZW2_9BACL</name>
<dbReference type="Proteomes" id="UP000199545">
    <property type="component" value="Unassembled WGS sequence"/>
</dbReference>
<feature type="transmembrane region" description="Helical" evidence="1">
    <location>
        <begin position="40"/>
        <end position="59"/>
    </location>
</feature>
<dbReference type="EMBL" id="FORR01000029">
    <property type="protein sequence ID" value="SFJ87427.1"/>
    <property type="molecule type" value="Genomic_DNA"/>
</dbReference>
<keyword evidence="3" id="KW-1185">Reference proteome</keyword>